<dbReference type="Gene3D" id="1.10.10.10">
    <property type="entry name" value="Winged helix-like DNA-binding domain superfamily/Winged helix DNA-binding domain"/>
    <property type="match status" value="1"/>
</dbReference>
<dbReference type="EMBL" id="BNBD01000001">
    <property type="protein sequence ID" value="GHF27392.1"/>
    <property type="molecule type" value="Genomic_DNA"/>
</dbReference>
<protein>
    <submittedName>
        <fullName evidence="2">Uncharacterized protein</fullName>
    </submittedName>
</protein>
<proteinExistence type="predicted"/>
<comment type="caution">
    <text evidence="2">The sequence shown here is derived from an EMBL/GenBank/DDBJ whole genome shotgun (WGS) entry which is preliminary data.</text>
</comment>
<accession>A0A919E9I4</accession>
<sequence length="230" mass="24908">MSTGRTAGAPAATVPTHLDARVESATGWTIEALWSTGMHACSELAEVAAAHRALSDAERAVTFHRTLLHRISSSEFHVDQALFTRIHRTVAQLQDAAAHRDARAADLLRALQPIEERNREQQVYSSVGLLQSDYAALVALAPGGAVLREHLLTHRMSITTSSGGRITWPTLQRLEAQGLVSRDATHSLQAGQPIALTDSGRACLTRRTTPAARSARTAAVGVRTTRHHRR</sequence>
<feature type="region of interest" description="Disordered" evidence="1">
    <location>
        <begin position="209"/>
        <end position="230"/>
    </location>
</feature>
<gene>
    <name evidence="2" type="ORF">GCM10010218_05430</name>
</gene>
<name>A0A919E9I4_9ACTN</name>
<reference evidence="2" key="1">
    <citation type="journal article" date="2014" name="Int. J. Syst. Evol. Microbiol.">
        <title>Complete genome sequence of Corynebacterium casei LMG S-19264T (=DSM 44701T), isolated from a smear-ripened cheese.</title>
        <authorList>
            <consortium name="US DOE Joint Genome Institute (JGI-PGF)"/>
            <person name="Walter F."/>
            <person name="Albersmeier A."/>
            <person name="Kalinowski J."/>
            <person name="Ruckert C."/>
        </authorList>
    </citation>
    <scope>NUCLEOTIDE SEQUENCE</scope>
    <source>
        <strain evidence="2">JCM 4059</strain>
    </source>
</reference>
<dbReference type="Proteomes" id="UP000638313">
    <property type="component" value="Unassembled WGS sequence"/>
</dbReference>
<evidence type="ECO:0000256" key="1">
    <source>
        <dbReference type="SAM" id="MobiDB-lite"/>
    </source>
</evidence>
<keyword evidence="3" id="KW-1185">Reference proteome</keyword>
<dbReference type="InterPro" id="IPR036388">
    <property type="entry name" value="WH-like_DNA-bd_sf"/>
</dbReference>
<organism evidence="2 3">
    <name type="scientific">Streptomyces mashuensis</name>
    <dbReference type="NCBI Taxonomy" id="33904"/>
    <lineage>
        <taxon>Bacteria</taxon>
        <taxon>Bacillati</taxon>
        <taxon>Actinomycetota</taxon>
        <taxon>Actinomycetes</taxon>
        <taxon>Kitasatosporales</taxon>
        <taxon>Streptomycetaceae</taxon>
        <taxon>Streptomyces</taxon>
    </lineage>
</organism>
<dbReference type="AlphaFoldDB" id="A0A919E9I4"/>
<evidence type="ECO:0000313" key="2">
    <source>
        <dbReference type="EMBL" id="GHF27392.1"/>
    </source>
</evidence>
<evidence type="ECO:0000313" key="3">
    <source>
        <dbReference type="Proteomes" id="UP000638313"/>
    </source>
</evidence>
<reference evidence="2" key="2">
    <citation type="submission" date="2020-09" db="EMBL/GenBank/DDBJ databases">
        <authorList>
            <person name="Sun Q."/>
            <person name="Ohkuma M."/>
        </authorList>
    </citation>
    <scope>NUCLEOTIDE SEQUENCE</scope>
    <source>
        <strain evidence="2">JCM 4059</strain>
    </source>
</reference>
<feature type="compositionally biased region" description="Low complexity" evidence="1">
    <location>
        <begin position="209"/>
        <end position="223"/>
    </location>
</feature>
<dbReference type="RefSeq" id="WP_229890446.1">
    <property type="nucleotide sequence ID" value="NZ_BNBD01000001.1"/>
</dbReference>